<evidence type="ECO:0000313" key="1">
    <source>
        <dbReference type="EMBL" id="KAK7692427.1"/>
    </source>
</evidence>
<keyword evidence="2" id="KW-1185">Reference proteome</keyword>
<dbReference type="EMBL" id="JASBNA010000004">
    <property type="protein sequence ID" value="KAK7692427.1"/>
    <property type="molecule type" value="Genomic_DNA"/>
</dbReference>
<dbReference type="Proteomes" id="UP001385951">
    <property type="component" value="Unassembled WGS sequence"/>
</dbReference>
<reference evidence="1 2" key="1">
    <citation type="submission" date="2022-09" db="EMBL/GenBank/DDBJ databases">
        <authorList>
            <person name="Palmer J.M."/>
        </authorList>
    </citation>
    <scope>NUCLEOTIDE SEQUENCE [LARGE SCALE GENOMIC DNA]</scope>
    <source>
        <strain evidence="1 2">DSM 7382</strain>
    </source>
</reference>
<evidence type="ECO:0000313" key="2">
    <source>
        <dbReference type="Proteomes" id="UP001385951"/>
    </source>
</evidence>
<name>A0AAW0GR27_9APHY</name>
<gene>
    <name evidence="1" type="ORF">QCA50_004052</name>
</gene>
<sequence>MKSQYAFSHFLTSFPGTPCGVPRTHCTRLLCMPSSRHSFPRLLVQDAPSRNRSVQQPQYLLTTPSPTLSAHPTPPNPLSEPQSSLFPLFLMVAAALKSPSHLPLINQSPVACPGAAFSFSSTLSAYNFKFAFLTPRPAQFSAGPSFLVAGPNYQYHSWTLPANSNSRPFGCVSGSVIGLRHPKQLPLDLSNKLPKRVF</sequence>
<comment type="caution">
    <text evidence="1">The sequence shown here is derived from an EMBL/GenBank/DDBJ whole genome shotgun (WGS) entry which is preliminary data.</text>
</comment>
<organism evidence="1 2">
    <name type="scientific">Cerrena zonata</name>
    <dbReference type="NCBI Taxonomy" id="2478898"/>
    <lineage>
        <taxon>Eukaryota</taxon>
        <taxon>Fungi</taxon>
        <taxon>Dikarya</taxon>
        <taxon>Basidiomycota</taxon>
        <taxon>Agaricomycotina</taxon>
        <taxon>Agaricomycetes</taxon>
        <taxon>Polyporales</taxon>
        <taxon>Cerrenaceae</taxon>
        <taxon>Cerrena</taxon>
    </lineage>
</organism>
<protein>
    <submittedName>
        <fullName evidence="1">Uncharacterized protein</fullName>
    </submittedName>
</protein>
<dbReference type="AlphaFoldDB" id="A0AAW0GR27"/>
<proteinExistence type="predicted"/>
<accession>A0AAW0GR27</accession>